<dbReference type="PROSITE" id="PS50928">
    <property type="entry name" value="ABC_TM1"/>
    <property type="match status" value="1"/>
</dbReference>
<dbReference type="InterPro" id="IPR000515">
    <property type="entry name" value="MetI-like"/>
</dbReference>
<keyword evidence="3" id="KW-1003">Cell membrane</keyword>
<dbReference type="SUPFAM" id="SSF161098">
    <property type="entry name" value="MetI-like"/>
    <property type="match status" value="1"/>
</dbReference>
<dbReference type="STRING" id="92947.BVG79_01549"/>
<evidence type="ECO:0000256" key="7">
    <source>
        <dbReference type="RuleBase" id="RU363032"/>
    </source>
</evidence>
<sequence>MTIKIRRKNKLAHAVMIPLAFVSIFPIWWMFVTALRPENEIYSYLPIPTAPSLENFAIALQQIPAVRMLINTFAFALGSTMASLLTAVLAAYALTRWRFFGAKLAYAIIALTWLVPFQVVMIPNYVLVSRLGLIDTITALVLPNMMSAFAVMMLVQSMRSFPAEVVEAARMDGASDWRILWRVIVPNLRAPLAALAILLFVSAWNEYFWPLLLTRSPETSVIQSGIQMFISDQGNRWGPLMAVSSIACLPVLAIYIVLQRQVIDSFVQAGLR</sequence>
<dbReference type="Proteomes" id="UP000242447">
    <property type="component" value="Chromosome"/>
</dbReference>
<keyword evidence="4 7" id="KW-0812">Transmembrane</keyword>
<evidence type="ECO:0000313" key="9">
    <source>
        <dbReference type="EMBL" id="ARO14895.1"/>
    </source>
</evidence>
<organism evidence="9 10">
    <name type="scientific">Ketogulonicigenium robustum</name>
    <dbReference type="NCBI Taxonomy" id="92947"/>
    <lineage>
        <taxon>Bacteria</taxon>
        <taxon>Pseudomonadati</taxon>
        <taxon>Pseudomonadota</taxon>
        <taxon>Alphaproteobacteria</taxon>
        <taxon>Rhodobacterales</taxon>
        <taxon>Roseobacteraceae</taxon>
        <taxon>Ketogulonicigenium</taxon>
    </lineage>
</organism>
<dbReference type="AlphaFoldDB" id="A0A1W6P060"/>
<evidence type="ECO:0000256" key="2">
    <source>
        <dbReference type="ARBA" id="ARBA00022448"/>
    </source>
</evidence>
<evidence type="ECO:0000256" key="1">
    <source>
        <dbReference type="ARBA" id="ARBA00004651"/>
    </source>
</evidence>
<name>A0A1W6P060_9RHOB</name>
<feature type="domain" description="ABC transmembrane type-1" evidence="8">
    <location>
        <begin position="69"/>
        <end position="258"/>
    </location>
</feature>
<feature type="transmembrane region" description="Helical" evidence="7">
    <location>
        <begin position="12"/>
        <end position="31"/>
    </location>
</feature>
<dbReference type="InterPro" id="IPR035906">
    <property type="entry name" value="MetI-like_sf"/>
</dbReference>
<accession>A0A1W6P060</accession>
<evidence type="ECO:0000259" key="8">
    <source>
        <dbReference type="PROSITE" id="PS50928"/>
    </source>
</evidence>
<gene>
    <name evidence="9" type="primary">ugpE</name>
    <name evidence="9" type="ORF">BVG79_01549</name>
</gene>
<dbReference type="EMBL" id="CP019937">
    <property type="protein sequence ID" value="ARO14895.1"/>
    <property type="molecule type" value="Genomic_DNA"/>
</dbReference>
<comment type="similarity">
    <text evidence="7">Belongs to the binding-protein-dependent transport system permease family.</text>
</comment>
<feature type="transmembrane region" description="Helical" evidence="7">
    <location>
        <begin position="73"/>
        <end position="92"/>
    </location>
</feature>
<proteinExistence type="inferred from homology"/>
<dbReference type="GO" id="GO:0055085">
    <property type="term" value="P:transmembrane transport"/>
    <property type="evidence" value="ECO:0007669"/>
    <property type="project" value="InterPro"/>
</dbReference>
<keyword evidence="5 7" id="KW-1133">Transmembrane helix</keyword>
<reference evidence="9 10" key="1">
    <citation type="submission" date="2017-02" db="EMBL/GenBank/DDBJ databases">
        <title>Ketogulonicigenium robustum SPU B003 Genome sequencing and assembly.</title>
        <authorList>
            <person name="Li Y."/>
            <person name="Liu L."/>
            <person name="Wang C."/>
            <person name="Zhang M."/>
            <person name="Zhang T."/>
            <person name="Zhang Y."/>
        </authorList>
    </citation>
    <scope>NUCLEOTIDE SEQUENCE [LARGE SCALE GENOMIC DNA]</scope>
    <source>
        <strain evidence="9 10">SPU_B003</strain>
    </source>
</reference>
<keyword evidence="10" id="KW-1185">Reference proteome</keyword>
<dbReference type="GO" id="GO:0005886">
    <property type="term" value="C:plasma membrane"/>
    <property type="evidence" value="ECO:0007669"/>
    <property type="project" value="UniProtKB-SubCell"/>
</dbReference>
<protein>
    <submittedName>
        <fullName evidence="9">Sugar ABC transporter permease</fullName>
    </submittedName>
</protein>
<dbReference type="CDD" id="cd06261">
    <property type="entry name" value="TM_PBP2"/>
    <property type="match status" value="1"/>
</dbReference>
<dbReference type="Pfam" id="PF00528">
    <property type="entry name" value="BPD_transp_1"/>
    <property type="match status" value="1"/>
</dbReference>
<comment type="subcellular location">
    <subcellularLocation>
        <location evidence="1 7">Cell membrane</location>
        <topology evidence="1 7">Multi-pass membrane protein</topology>
    </subcellularLocation>
</comment>
<evidence type="ECO:0000256" key="3">
    <source>
        <dbReference type="ARBA" id="ARBA00022475"/>
    </source>
</evidence>
<dbReference type="PANTHER" id="PTHR43744:SF12">
    <property type="entry name" value="ABC TRANSPORTER PERMEASE PROTEIN MG189-RELATED"/>
    <property type="match status" value="1"/>
</dbReference>
<feature type="transmembrane region" description="Helical" evidence="7">
    <location>
        <begin position="179"/>
        <end position="204"/>
    </location>
</feature>
<dbReference type="KEGG" id="kro:BVG79_01549"/>
<evidence type="ECO:0000256" key="5">
    <source>
        <dbReference type="ARBA" id="ARBA00022989"/>
    </source>
</evidence>
<evidence type="ECO:0000313" key="10">
    <source>
        <dbReference type="Proteomes" id="UP000242447"/>
    </source>
</evidence>
<dbReference type="PANTHER" id="PTHR43744">
    <property type="entry name" value="ABC TRANSPORTER PERMEASE PROTEIN MG189-RELATED-RELATED"/>
    <property type="match status" value="1"/>
</dbReference>
<feature type="transmembrane region" description="Helical" evidence="7">
    <location>
        <begin position="133"/>
        <end position="155"/>
    </location>
</feature>
<feature type="transmembrane region" description="Helical" evidence="7">
    <location>
        <begin position="104"/>
        <end position="127"/>
    </location>
</feature>
<keyword evidence="6 7" id="KW-0472">Membrane</keyword>
<feature type="transmembrane region" description="Helical" evidence="7">
    <location>
        <begin position="237"/>
        <end position="258"/>
    </location>
</feature>
<keyword evidence="2 7" id="KW-0813">Transport</keyword>
<dbReference type="OrthoDB" id="9815445at2"/>
<evidence type="ECO:0000256" key="4">
    <source>
        <dbReference type="ARBA" id="ARBA00022692"/>
    </source>
</evidence>
<dbReference type="Gene3D" id="1.10.3720.10">
    <property type="entry name" value="MetI-like"/>
    <property type="match status" value="1"/>
</dbReference>
<evidence type="ECO:0000256" key="6">
    <source>
        <dbReference type="ARBA" id="ARBA00023136"/>
    </source>
</evidence>